<dbReference type="GO" id="GO:0046983">
    <property type="term" value="F:protein dimerization activity"/>
    <property type="evidence" value="ECO:0007669"/>
    <property type="project" value="InterPro"/>
</dbReference>
<organism evidence="6 7">
    <name type="scientific">Glycomyces paridis</name>
    <dbReference type="NCBI Taxonomy" id="2126555"/>
    <lineage>
        <taxon>Bacteria</taxon>
        <taxon>Bacillati</taxon>
        <taxon>Actinomycetota</taxon>
        <taxon>Actinomycetes</taxon>
        <taxon>Glycomycetales</taxon>
        <taxon>Glycomycetaceae</taxon>
        <taxon>Glycomyces</taxon>
    </lineage>
</organism>
<dbReference type="EMBL" id="STGX01000022">
    <property type="protein sequence ID" value="THV23502.1"/>
    <property type="molecule type" value="Genomic_DNA"/>
</dbReference>
<comment type="caution">
    <text evidence="6">The sequence shown here is derived from an EMBL/GenBank/DDBJ whole genome shotgun (WGS) entry which is preliminary data.</text>
</comment>
<reference evidence="6 7" key="1">
    <citation type="journal article" date="2018" name="Int. J. Syst. Evol. Microbiol.">
        <title>Glycomyces paridis sp. nov., isolated from the medicinal plant Paris polyphylla.</title>
        <authorList>
            <person name="Fang X.M."/>
            <person name="Bai J.L."/>
            <person name="Su J."/>
            <person name="Zhao L.L."/>
            <person name="Liu H.Y."/>
            <person name="Ma B.P."/>
            <person name="Zhang Y.Q."/>
            <person name="Yu L.Y."/>
        </authorList>
    </citation>
    <scope>NUCLEOTIDE SEQUENCE [LARGE SCALE GENOMIC DNA]</scope>
    <source>
        <strain evidence="6 7">CPCC 204357</strain>
    </source>
</reference>
<dbReference type="InterPro" id="IPR036890">
    <property type="entry name" value="HATPase_C_sf"/>
</dbReference>
<evidence type="ECO:0000259" key="5">
    <source>
        <dbReference type="Pfam" id="PF07730"/>
    </source>
</evidence>
<evidence type="ECO:0000313" key="6">
    <source>
        <dbReference type="EMBL" id="THV23502.1"/>
    </source>
</evidence>
<feature type="transmembrane region" description="Helical" evidence="4">
    <location>
        <begin position="18"/>
        <end position="35"/>
    </location>
</feature>
<feature type="transmembrane region" description="Helical" evidence="4">
    <location>
        <begin position="105"/>
        <end position="121"/>
    </location>
</feature>
<keyword evidence="1" id="KW-0808">Transferase</keyword>
<keyword evidence="4" id="KW-0472">Membrane</keyword>
<keyword evidence="2 6" id="KW-0418">Kinase</keyword>
<dbReference type="Gene3D" id="1.20.5.1930">
    <property type="match status" value="1"/>
</dbReference>
<dbReference type="PANTHER" id="PTHR24421:SF63">
    <property type="entry name" value="SENSOR HISTIDINE KINASE DESK"/>
    <property type="match status" value="1"/>
</dbReference>
<evidence type="ECO:0000256" key="1">
    <source>
        <dbReference type="ARBA" id="ARBA00022679"/>
    </source>
</evidence>
<dbReference type="OrthoDB" id="5241784at2"/>
<evidence type="ECO:0000256" key="3">
    <source>
        <dbReference type="ARBA" id="ARBA00023012"/>
    </source>
</evidence>
<keyword evidence="4" id="KW-1133">Transmembrane helix</keyword>
<dbReference type="Gene3D" id="3.30.565.10">
    <property type="entry name" value="Histidine kinase-like ATPase, C-terminal domain"/>
    <property type="match status" value="1"/>
</dbReference>
<keyword evidence="7" id="KW-1185">Reference proteome</keyword>
<sequence>MRDAASGRGTRLSGFRRYTWWAVTGGTVFVLPLFVGDRVLDTASPPALRALFAAALAATVLACAVLLGRRLAAESPPLPVPWLLLAACGAAVLGAIPLWQHDYGEWPIAPALVAAIGAAFLRGRPRLALIVTAAALAPLPGGLLSLAADDGRLLYAALFPLGVTGFALWVTLGPLWAWDLADRLARTRGLLAELAVKDERLRFAADLHDVQGHHLQVIALKSELASRLVEVDPARAAAEMREVRETAARALGETRSLVHGYRRTALGDEMANAAKVLAAADIDARMRLGEDVGGAGLSEPARHLLGLVMRETVTNVLRHSRAGSADVEYAVADGVANLKVGNDGAAERPGADAGSGLRVLAERLRAAGGGLTWSRTGDRFTVSASLPVDADPAKGPR</sequence>
<dbReference type="Proteomes" id="UP000305792">
    <property type="component" value="Unassembled WGS sequence"/>
</dbReference>
<feature type="domain" description="Signal transduction histidine kinase subgroup 3 dimerisation and phosphoacceptor" evidence="5">
    <location>
        <begin position="199"/>
        <end position="265"/>
    </location>
</feature>
<dbReference type="GO" id="GO:0000155">
    <property type="term" value="F:phosphorelay sensor kinase activity"/>
    <property type="evidence" value="ECO:0007669"/>
    <property type="project" value="InterPro"/>
</dbReference>
<evidence type="ECO:0000256" key="4">
    <source>
        <dbReference type="SAM" id="Phobius"/>
    </source>
</evidence>
<dbReference type="InterPro" id="IPR011712">
    <property type="entry name" value="Sig_transdc_His_kin_sub3_dim/P"/>
</dbReference>
<evidence type="ECO:0000313" key="7">
    <source>
        <dbReference type="Proteomes" id="UP000305792"/>
    </source>
</evidence>
<name>A0A4S8P3N8_9ACTN</name>
<feature type="transmembrane region" description="Helical" evidence="4">
    <location>
        <begin position="47"/>
        <end position="68"/>
    </location>
</feature>
<dbReference type="Pfam" id="PF07730">
    <property type="entry name" value="HisKA_3"/>
    <property type="match status" value="1"/>
</dbReference>
<feature type="transmembrane region" description="Helical" evidence="4">
    <location>
        <begin position="128"/>
        <end position="148"/>
    </location>
</feature>
<keyword evidence="4" id="KW-0812">Transmembrane</keyword>
<dbReference type="RefSeq" id="WP_136532092.1">
    <property type="nucleotide sequence ID" value="NZ_STGX01000022.1"/>
</dbReference>
<dbReference type="CDD" id="cd16917">
    <property type="entry name" value="HATPase_UhpB-NarQ-NarX-like"/>
    <property type="match status" value="1"/>
</dbReference>
<feature type="transmembrane region" description="Helical" evidence="4">
    <location>
        <begin position="154"/>
        <end position="178"/>
    </location>
</feature>
<dbReference type="AlphaFoldDB" id="A0A4S8P3N8"/>
<dbReference type="SUPFAM" id="SSF55874">
    <property type="entry name" value="ATPase domain of HSP90 chaperone/DNA topoisomerase II/histidine kinase"/>
    <property type="match status" value="1"/>
</dbReference>
<protein>
    <submittedName>
        <fullName evidence="6">Histidine kinase</fullName>
    </submittedName>
</protein>
<proteinExistence type="predicted"/>
<dbReference type="PANTHER" id="PTHR24421">
    <property type="entry name" value="NITRATE/NITRITE SENSOR PROTEIN NARX-RELATED"/>
    <property type="match status" value="1"/>
</dbReference>
<accession>A0A4S8P3N8</accession>
<dbReference type="GO" id="GO:0016020">
    <property type="term" value="C:membrane"/>
    <property type="evidence" value="ECO:0007669"/>
    <property type="project" value="InterPro"/>
</dbReference>
<feature type="transmembrane region" description="Helical" evidence="4">
    <location>
        <begin position="80"/>
        <end position="99"/>
    </location>
</feature>
<keyword evidence="3" id="KW-0902">Two-component regulatory system</keyword>
<gene>
    <name evidence="6" type="ORF">E9998_23180</name>
</gene>
<dbReference type="InterPro" id="IPR050482">
    <property type="entry name" value="Sensor_HK_TwoCompSys"/>
</dbReference>
<evidence type="ECO:0000256" key="2">
    <source>
        <dbReference type="ARBA" id="ARBA00022777"/>
    </source>
</evidence>